<sequence>MPLVSVILPVFNAAEFIDEAIQSLCSQTFSDFELLIVNDGSTDRTSELLRQWQQKDPRVNVFYQRNEGVVSSLNKLIGLAGGKYIARMDADDICFPERLAIQLEYFKRDPALGVLGSKVQLNNAPQEYWHYRQTSEQTEALLLLGNTPLCHPSIMVRREIYQNLLYRSDYPHLEDLDWFIRFLRRGTHSMYAASEILIKYRTHTGNISVKHRQLQQETRKILLANLWRSYSLTFTEEDINCFLGPLMADKGGFSVLQVNNSVRHMGMQLAQINPSTKEELARRHNLWLTRS</sequence>
<keyword evidence="3" id="KW-1185">Reference proteome</keyword>
<dbReference type="InterPro" id="IPR001173">
    <property type="entry name" value="Glyco_trans_2-like"/>
</dbReference>
<protein>
    <submittedName>
        <fullName evidence="2">Glycosyltransferase family 2 protein</fullName>
    </submittedName>
</protein>
<dbReference type="OrthoDB" id="9802649at2"/>
<evidence type="ECO:0000313" key="2">
    <source>
        <dbReference type="EMBL" id="QJR81837.1"/>
    </source>
</evidence>
<dbReference type="Gene3D" id="3.90.550.10">
    <property type="entry name" value="Spore Coat Polysaccharide Biosynthesis Protein SpsA, Chain A"/>
    <property type="match status" value="1"/>
</dbReference>
<organism evidence="2 3">
    <name type="scientific">Alteromonas pelagimontana</name>
    <dbReference type="NCBI Taxonomy" id="1858656"/>
    <lineage>
        <taxon>Bacteria</taxon>
        <taxon>Pseudomonadati</taxon>
        <taxon>Pseudomonadota</taxon>
        <taxon>Gammaproteobacteria</taxon>
        <taxon>Alteromonadales</taxon>
        <taxon>Alteromonadaceae</taxon>
        <taxon>Alteromonas/Salinimonas group</taxon>
        <taxon>Alteromonas</taxon>
    </lineage>
</organism>
<dbReference type="RefSeq" id="WP_075610597.1">
    <property type="nucleotide sequence ID" value="NZ_CP052766.1"/>
</dbReference>
<dbReference type="SUPFAM" id="SSF53448">
    <property type="entry name" value="Nucleotide-diphospho-sugar transferases"/>
    <property type="match status" value="1"/>
</dbReference>
<dbReference type="AlphaFoldDB" id="A0A6M4MFU6"/>
<dbReference type="EMBL" id="CP052766">
    <property type="protein sequence ID" value="QJR81837.1"/>
    <property type="molecule type" value="Genomic_DNA"/>
</dbReference>
<evidence type="ECO:0000259" key="1">
    <source>
        <dbReference type="Pfam" id="PF00535"/>
    </source>
</evidence>
<keyword evidence="2" id="KW-0808">Transferase</keyword>
<dbReference type="GO" id="GO:0016758">
    <property type="term" value="F:hexosyltransferase activity"/>
    <property type="evidence" value="ECO:0007669"/>
    <property type="project" value="UniProtKB-ARBA"/>
</dbReference>
<reference evidence="2 3" key="2">
    <citation type="submission" date="2020-04" db="EMBL/GenBank/DDBJ databases">
        <title>Complete genome sequence of Alteromonas pelagimontana 5.12T.</title>
        <authorList>
            <person name="Sinha R.K."/>
            <person name="Krishnan K.P."/>
            <person name="Kurian J.P."/>
        </authorList>
    </citation>
    <scope>NUCLEOTIDE SEQUENCE [LARGE SCALE GENOMIC DNA]</scope>
    <source>
        <strain evidence="2 3">5.12</strain>
    </source>
</reference>
<accession>A0A6M4MFU6</accession>
<dbReference type="PANTHER" id="PTHR22916">
    <property type="entry name" value="GLYCOSYLTRANSFERASE"/>
    <property type="match status" value="1"/>
</dbReference>
<dbReference type="KEGG" id="apel:CA267_014255"/>
<dbReference type="InterPro" id="IPR029044">
    <property type="entry name" value="Nucleotide-diphossugar_trans"/>
</dbReference>
<dbReference type="Proteomes" id="UP000219285">
    <property type="component" value="Chromosome"/>
</dbReference>
<feature type="domain" description="Glycosyltransferase 2-like" evidence="1">
    <location>
        <begin position="5"/>
        <end position="164"/>
    </location>
</feature>
<dbReference type="Pfam" id="PF00535">
    <property type="entry name" value="Glycos_transf_2"/>
    <property type="match status" value="1"/>
</dbReference>
<name>A0A6M4MFU6_9ALTE</name>
<dbReference type="PANTHER" id="PTHR22916:SF3">
    <property type="entry name" value="UDP-GLCNAC:BETAGAL BETA-1,3-N-ACETYLGLUCOSAMINYLTRANSFERASE-LIKE PROTEIN 1"/>
    <property type="match status" value="1"/>
</dbReference>
<reference evidence="3" key="1">
    <citation type="submission" date="2014-12" db="EMBL/GenBank/DDBJ databases">
        <title>Complete genome sequence of a multi-drug resistant Klebsiella pneumoniae.</title>
        <authorList>
            <person name="Hua X."/>
            <person name="Chen Q."/>
            <person name="Li X."/>
            <person name="Feng Y."/>
            <person name="Ruan Z."/>
            <person name="Yu Y."/>
        </authorList>
    </citation>
    <scope>NUCLEOTIDE SEQUENCE [LARGE SCALE GENOMIC DNA]</scope>
    <source>
        <strain evidence="3">5.12</strain>
    </source>
</reference>
<proteinExistence type="predicted"/>
<evidence type="ECO:0000313" key="3">
    <source>
        <dbReference type="Proteomes" id="UP000219285"/>
    </source>
</evidence>
<gene>
    <name evidence="2" type="ORF">CA267_014255</name>
</gene>